<keyword evidence="3" id="KW-1185">Reference proteome</keyword>
<evidence type="ECO:0000313" key="2">
    <source>
        <dbReference type="EMBL" id="SDI69126.1"/>
    </source>
</evidence>
<dbReference type="RefSeq" id="WP_062384650.1">
    <property type="nucleotide sequence ID" value="NZ_BBQJ01000025.1"/>
</dbReference>
<dbReference type="Proteomes" id="UP000182894">
    <property type="component" value="Unassembled WGS sequence"/>
</dbReference>
<dbReference type="InterPro" id="IPR025701">
    <property type="entry name" value="UBQ-conjugat_E2_E"/>
</dbReference>
<name>A0A1G8MMP8_9PSED</name>
<protein>
    <submittedName>
        <fullName evidence="2">Multiubiquitin</fullName>
    </submittedName>
</protein>
<evidence type="ECO:0000259" key="1">
    <source>
        <dbReference type="Pfam" id="PF14452"/>
    </source>
</evidence>
<reference evidence="3" key="1">
    <citation type="submission" date="2016-10" db="EMBL/GenBank/DDBJ databases">
        <authorList>
            <person name="Varghese N."/>
            <person name="Submissions S."/>
        </authorList>
    </citation>
    <scope>NUCLEOTIDE SEQUENCE [LARGE SCALE GENOMIC DNA]</scope>
    <source>
        <strain evidence="3">ATCC 700689</strain>
    </source>
</reference>
<sequence length="365" mass="40335">MQDLQNQQRPITIHIGDENLNYREVIIHDHTPTGQQIALAAGFKPDDEAIVLMLLPAGLEDVSPNEGVGAVLDGQRFIVASSDRTYNFTVDGVRLPWLRSTITGEIIRKLADVPSDKRLLLEREDEADLEISNGAVVDLDAPGTERFITRPGIWKLNVQGTILDIHFPSISVRDALVLAGLDPNGNWLIFLKVEGQEKRALQMSDVIDLTTPGIEKLRLTPADVSNGESASTPLRQFDILPADASYLDAMGHRWETRFEPITGSEPRRWLVIQDYVLPEGYTSEKVQLALDIPAAYPIAQIDMFYLLPSVALCSGMPIPNVQVTAVIGGQTFQGWSRHRPWNPASDSIATQMSMVDGCLHKEVGK</sequence>
<organism evidence="2 3">
    <name type="scientific">Pseudomonas abietaniphila</name>
    <dbReference type="NCBI Taxonomy" id="89065"/>
    <lineage>
        <taxon>Bacteria</taxon>
        <taxon>Pseudomonadati</taxon>
        <taxon>Pseudomonadota</taxon>
        <taxon>Gammaproteobacteria</taxon>
        <taxon>Pseudomonadales</taxon>
        <taxon>Pseudomonadaceae</taxon>
        <taxon>Pseudomonas</taxon>
    </lineage>
</organism>
<gene>
    <name evidence="2" type="ORF">SAMN05216605_1164</name>
</gene>
<dbReference type="OrthoDB" id="256126at2"/>
<dbReference type="InterPro" id="IPR027802">
    <property type="entry name" value="Multi-ubiquitin_dom"/>
</dbReference>
<dbReference type="AlphaFoldDB" id="A0A1G8MMP8"/>
<dbReference type="Pfam" id="PF14462">
    <property type="entry name" value="Prok-E2_E"/>
    <property type="match status" value="1"/>
</dbReference>
<dbReference type="EMBL" id="FNCO01000016">
    <property type="protein sequence ID" value="SDI69126.1"/>
    <property type="molecule type" value="Genomic_DNA"/>
</dbReference>
<dbReference type="Pfam" id="PF14452">
    <property type="entry name" value="Multi_ubiq"/>
    <property type="match status" value="1"/>
</dbReference>
<proteinExistence type="predicted"/>
<feature type="domain" description="Multi-ubiquitin" evidence="1">
    <location>
        <begin position="86"/>
        <end position="151"/>
    </location>
</feature>
<accession>A0A1G8MMP8</accession>
<evidence type="ECO:0000313" key="3">
    <source>
        <dbReference type="Proteomes" id="UP000182894"/>
    </source>
</evidence>